<evidence type="ECO:0000256" key="1">
    <source>
        <dbReference type="SAM" id="Phobius"/>
    </source>
</evidence>
<dbReference type="EMBL" id="BMIO01000003">
    <property type="protein sequence ID" value="GGD38096.1"/>
    <property type="molecule type" value="Genomic_DNA"/>
</dbReference>
<dbReference type="AlphaFoldDB" id="A0A917DIB3"/>
<reference evidence="2 3" key="1">
    <citation type="journal article" date="2014" name="Int. J. Syst. Evol. Microbiol.">
        <title>Complete genome sequence of Corynebacterium casei LMG S-19264T (=DSM 44701T), isolated from a smear-ripened cheese.</title>
        <authorList>
            <consortium name="US DOE Joint Genome Institute (JGI-PGF)"/>
            <person name="Walter F."/>
            <person name="Albersmeier A."/>
            <person name="Kalinowski J."/>
            <person name="Ruckert C."/>
        </authorList>
    </citation>
    <scope>NUCLEOTIDE SEQUENCE [LARGE SCALE GENOMIC DNA]</scope>
    <source>
        <strain evidence="2 3">CGMCC 1.15358</strain>
    </source>
</reference>
<dbReference type="RefSeq" id="WP_066762973.1">
    <property type="nucleotide sequence ID" value="NZ_BMIO01000003.1"/>
</dbReference>
<evidence type="ECO:0000313" key="3">
    <source>
        <dbReference type="Proteomes" id="UP000598997"/>
    </source>
</evidence>
<gene>
    <name evidence="2" type="ORF">GCM10010989_10260</name>
</gene>
<evidence type="ECO:0000313" key="2">
    <source>
        <dbReference type="EMBL" id="GGD38096.1"/>
    </source>
</evidence>
<comment type="caution">
    <text evidence="2">The sequence shown here is derived from an EMBL/GenBank/DDBJ whole genome shotgun (WGS) entry which is preliminary data.</text>
</comment>
<keyword evidence="1" id="KW-0472">Membrane</keyword>
<dbReference type="Proteomes" id="UP000598997">
    <property type="component" value="Unassembled WGS sequence"/>
</dbReference>
<accession>A0A917DIB3</accession>
<keyword evidence="3" id="KW-1185">Reference proteome</keyword>
<feature type="transmembrane region" description="Helical" evidence="1">
    <location>
        <begin position="21"/>
        <end position="40"/>
    </location>
</feature>
<evidence type="ECO:0008006" key="4">
    <source>
        <dbReference type="Google" id="ProtNLM"/>
    </source>
</evidence>
<proteinExistence type="predicted"/>
<keyword evidence="1" id="KW-0812">Transmembrane</keyword>
<keyword evidence="1" id="KW-1133">Transmembrane helix</keyword>
<protein>
    <recommendedName>
        <fullName evidence="4">Transmembrane anchor protein</fullName>
    </recommendedName>
</protein>
<name>A0A917DIB3_9SPHN</name>
<sequence>MFNSQRPSVEDLPTSGQLMRASAFALVSAGAILVAVVLPAEYAIDPTGAGRALGLTDMGEVKAQLAEEAAADAMLAETQAAGAPAVATAAQEVADPPAETANARSDVTEITLEPGQAAEIKASMMKDASLEYEWSVAGGAVNFDTHADAPGIDYHGYDKGRNSVGEKGTLTAAFDGSHGWFWRNRSASTVTVTLRTDGAYSDIKKVL</sequence>
<organism evidence="2 3">
    <name type="scientific">Croceicoccus pelagius</name>
    <dbReference type="NCBI Taxonomy" id="1703341"/>
    <lineage>
        <taxon>Bacteria</taxon>
        <taxon>Pseudomonadati</taxon>
        <taxon>Pseudomonadota</taxon>
        <taxon>Alphaproteobacteria</taxon>
        <taxon>Sphingomonadales</taxon>
        <taxon>Erythrobacteraceae</taxon>
        <taxon>Croceicoccus</taxon>
    </lineage>
</organism>
<dbReference type="OrthoDB" id="952847at2"/>